<dbReference type="Gene3D" id="2.40.128.410">
    <property type="match status" value="1"/>
</dbReference>
<evidence type="ECO:0000313" key="1">
    <source>
        <dbReference type="EMBL" id="MDR6237260.1"/>
    </source>
</evidence>
<gene>
    <name evidence="1" type="ORF">HNQ88_000236</name>
</gene>
<organism evidence="1 2">
    <name type="scientific">Aureibacter tunicatorum</name>
    <dbReference type="NCBI Taxonomy" id="866807"/>
    <lineage>
        <taxon>Bacteria</taxon>
        <taxon>Pseudomonadati</taxon>
        <taxon>Bacteroidota</taxon>
        <taxon>Cytophagia</taxon>
        <taxon>Cytophagales</taxon>
        <taxon>Persicobacteraceae</taxon>
        <taxon>Aureibacter</taxon>
    </lineage>
</organism>
<name>A0AAE3XIX6_9BACT</name>
<dbReference type="EMBL" id="JAVDQD010000001">
    <property type="protein sequence ID" value="MDR6237260.1"/>
    <property type="molecule type" value="Genomic_DNA"/>
</dbReference>
<dbReference type="InterPro" id="IPR025347">
    <property type="entry name" value="DUF4251"/>
</dbReference>
<dbReference type="AlphaFoldDB" id="A0AAE3XIX6"/>
<sequence>MKYLLIIALIFSFGFNGYAQNEDKKLSKQERKELRKKEQQENLQKSSDIAESKHFILEAHTLVGRRGQSAPIQPNLNFFATDGENVTIQLAFPAAPWPGYNGLGGLTVDGRVSQYKITKGKKTVSIRIDAMSSIGSYQIFINANYGSTSTMRITGNRGERFEFRGTLLPLEENNVYKGTPLF</sequence>
<evidence type="ECO:0008006" key="3">
    <source>
        <dbReference type="Google" id="ProtNLM"/>
    </source>
</evidence>
<dbReference type="Pfam" id="PF14059">
    <property type="entry name" value="DUF4251"/>
    <property type="match status" value="1"/>
</dbReference>
<reference evidence="1" key="1">
    <citation type="submission" date="2023-07" db="EMBL/GenBank/DDBJ databases">
        <title>Genomic Encyclopedia of Type Strains, Phase IV (KMG-IV): sequencing the most valuable type-strain genomes for metagenomic binning, comparative biology and taxonomic classification.</title>
        <authorList>
            <person name="Goeker M."/>
        </authorList>
    </citation>
    <scope>NUCLEOTIDE SEQUENCE</scope>
    <source>
        <strain evidence="1">DSM 26174</strain>
    </source>
</reference>
<protein>
    <recommendedName>
        <fullName evidence="3">DUF4251 domain-containing protein</fullName>
    </recommendedName>
</protein>
<dbReference type="RefSeq" id="WP_309936708.1">
    <property type="nucleotide sequence ID" value="NZ_AP025305.1"/>
</dbReference>
<comment type="caution">
    <text evidence="1">The sequence shown here is derived from an EMBL/GenBank/DDBJ whole genome shotgun (WGS) entry which is preliminary data.</text>
</comment>
<dbReference type="Proteomes" id="UP001185092">
    <property type="component" value="Unassembled WGS sequence"/>
</dbReference>
<evidence type="ECO:0000313" key="2">
    <source>
        <dbReference type="Proteomes" id="UP001185092"/>
    </source>
</evidence>
<accession>A0AAE3XIX6</accession>
<keyword evidence="2" id="KW-1185">Reference proteome</keyword>
<proteinExistence type="predicted"/>